<dbReference type="PANTHER" id="PTHR35617:SF3">
    <property type="entry name" value="CORE-BINDING (CB) DOMAIN-CONTAINING PROTEIN"/>
    <property type="match status" value="1"/>
</dbReference>
<gene>
    <name evidence="1" type="ORF">PLOB_00040762</name>
</gene>
<evidence type="ECO:0000313" key="1">
    <source>
        <dbReference type="EMBL" id="CAH3139680.1"/>
    </source>
</evidence>
<accession>A0ABN8PEV4</accession>
<keyword evidence="2" id="KW-1185">Reference proteome</keyword>
<dbReference type="Proteomes" id="UP001159405">
    <property type="component" value="Unassembled WGS sequence"/>
</dbReference>
<protein>
    <submittedName>
        <fullName evidence="1">Uncharacterized protein</fullName>
    </submittedName>
</protein>
<dbReference type="EMBL" id="CALNXK010000063">
    <property type="protein sequence ID" value="CAH3139680.1"/>
    <property type="molecule type" value="Genomic_DNA"/>
</dbReference>
<proteinExistence type="predicted"/>
<reference evidence="1 2" key="1">
    <citation type="submission" date="2022-05" db="EMBL/GenBank/DDBJ databases">
        <authorList>
            <consortium name="Genoscope - CEA"/>
            <person name="William W."/>
        </authorList>
    </citation>
    <scope>NUCLEOTIDE SEQUENCE [LARGE SCALE GENOMIC DNA]</scope>
</reference>
<dbReference type="PANTHER" id="PTHR35617">
    <property type="entry name" value="PHAGE_INTEGRASE DOMAIN-CONTAINING PROTEIN"/>
    <property type="match status" value="1"/>
</dbReference>
<name>A0ABN8PEV4_9CNID</name>
<organism evidence="1 2">
    <name type="scientific">Porites lobata</name>
    <dbReference type="NCBI Taxonomy" id="104759"/>
    <lineage>
        <taxon>Eukaryota</taxon>
        <taxon>Metazoa</taxon>
        <taxon>Cnidaria</taxon>
        <taxon>Anthozoa</taxon>
        <taxon>Hexacorallia</taxon>
        <taxon>Scleractinia</taxon>
        <taxon>Fungiina</taxon>
        <taxon>Poritidae</taxon>
        <taxon>Porites</taxon>
    </lineage>
</organism>
<sequence>MSLILCHLSGNICRVKEFHRQLLTLSCSPGGPAQESNTALTLRNGWNTGRFTTRPAVPKYREAWDVNTVLEHLKTLHPAETLSLKLLSLKIVILMAVLSGQCCQTIHALTTKDMKTSNNKVMFIVNDLLKTTKPGKVCTKSEFLSFDEDPRICVVRYLSEYLGIQRDTKNLSHDHHKLLVSYQKPHRPVSKDTVSR</sequence>
<comment type="caution">
    <text evidence="1">The sequence shown here is derived from an EMBL/GenBank/DDBJ whole genome shotgun (WGS) entry which is preliminary data.</text>
</comment>
<evidence type="ECO:0000313" key="2">
    <source>
        <dbReference type="Proteomes" id="UP001159405"/>
    </source>
</evidence>